<comment type="caution">
    <text evidence="15">The sequence shown here is derived from an EMBL/GenBank/DDBJ whole genome shotgun (WGS) entry which is preliminary data.</text>
</comment>
<comment type="subcellular location">
    <subcellularLocation>
        <location evidence="1 12">Cytoplasm</location>
    </subcellularLocation>
</comment>
<dbReference type="Pfam" id="PF20260">
    <property type="entry name" value="PUA_4"/>
    <property type="match status" value="1"/>
</dbReference>
<evidence type="ECO:0000313" key="15">
    <source>
        <dbReference type="EMBL" id="KSU85813.1"/>
    </source>
</evidence>
<evidence type="ECO:0000256" key="12">
    <source>
        <dbReference type="PIRNR" id="PIRNR015601"/>
    </source>
</evidence>
<evidence type="ECO:0000256" key="9">
    <source>
        <dbReference type="ARBA" id="ARBA00022691"/>
    </source>
</evidence>
<dbReference type="SUPFAM" id="SSF88697">
    <property type="entry name" value="PUA domain-like"/>
    <property type="match status" value="1"/>
</dbReference>
<dbReference type="PIRSF" id="PIRSF015601">
    <property type="entry name" value="MTase_slr0722"/>
    <property type="match status" value="1"/>
</dbReference>
<organism evidence="15 16">
    <name type="scientific">Fictibacillus enclensis</name>
    <dbReference type="NCBI Taxonomy" id="1017270"/>
    <lineage>
        <taxon>Bacteria</taxon>
        <taxon>Bacillati</taxon>
        <taxon>Bacillota</taxon>
        <taxon>Bacilli</taxon>
        <taxon>Bacillales</taxon>
        <taxon>Fictibacillaceae</taxon>
        <taxon>Fictibacillus</taxon>
    </lineage>
</organism>
<evidence type="ECO:0000259" key="13">
    <source>
        <dbReference type="Pfam" id="PF04452"/>
    </source>
</evidence>
<keyword evidence="6 12" id="KW-0698">rRNA processing</keyword>
<dbReference type="InterPro" id="IPR006700">
    <property type="entry name" value="RsmE"/>
</dbReference>
<name>A0A0V8JFI6_9BACL</name>
<evidence type="ECO:0000256" key="3">
    <source>
        <dbReference type="ARBA" id="ARBA00012328"/>
    </source>
</evidence>
<dbReference type="NCBIfam" id="NF008691">
    <property type="entry name" value="PRK11713.1-4"/>
    <property type="match status" value="1"/>
</dbReference>
<evidence type="ECO:0000256" key="1">
    <source>
        <dbReference type="ARBA" id="ARBA00004496"/>
    </source>
</evidence>
<evidence type="ECO:0000256" key="5">
    <source>
        <dbReference type="ARBA" id="ARBA00022490"/>
    </source>
</evidence>
<dbReference type="InterPro" id="IPR046887">
    <property type="entry name" value="RsmE_PUA-like"/>
</dbReference>
<dbReference type="EC" id="2.1.1.193" evidence="3 12"/>
<dbReference type="Pfam" id="PF04452">
    <property type="entry name" value="Methyltrans_RNA"/>
    <property type="match status" value="1"/>
</dbReference>
<keyword evidence="5 12" id="KW-0963">Cytoplasm</keyword>
<keyword evidence="9 12" id="KW-0949">S-adenosyl-L-methionine</keyword>
<protein>
    <recommendedName>
        <fullName evidence="4 12">Ribosomal RNA small subunit methyltransferase E</fullName>
        <ecNumber evidence="3 12">2.1.1.193</ecNumber>
    </recommendedName>
</protein>
<evidence type="ECO:0000313" key="16">
    <source>
        <dbReference type="Proteomes" id="UP000054099"/>
    </source>
</evidence>
<reference evidence="15 16" key="1">
    <citation type="journal article" date="2014" name="Antonie Van Leeuwenhoek">
        <title>Fictibacillus enclensis sp. nov., isolated from marine sediment.</title>
        <authorList>
            <person name="Dastager S.G."/>
            <person name="Mawlankar R."/>
            <person name="Srinivasan K."/>
            <person name="Tang S.K."/>
            <person name="Lee J.C."/>
            <person name="Ramana V.V."/>
            <person name="Shouche Y.S."/>
        </authorList>
    </citation>
    <scope>NUCLEOTIDE SEQUENCE [LARGE SCALE GENOMIC DNA]</scope>
    <source>
        <strain evidence="15 16">NIO-1003</strain>
    </source>
</reference>
<feature type="domain" description="Ribosomal RNA small subunit methyltransferase E PUA-like" evidence="14">
    <location>
        <begin position="18"/>
        <end position="64"/>
    </location>
</feature>
<dbReference type="RefSeq" id="WP_061971186.1">
    <property type="nucleotide sequence ID" value="NZ_FMAV01000001.1"/>
</dbReference>
<evidence type="ECO:0000256" key="2">
    <source>
        <dbReference type="ARBA" id="ARBA00005528"/>
    </source>
</evidence>
<evidence type="ECO:0000256" key="8">
    <source>
        <dbReference type="ARBA" id="ARBA00022679"/>
    </source>
</evidence>
<dbReference type="InterPro" id="IPR046886">
    <property type="entry name" value="RsmE_MTase_dom"/>
</dbReference>
<accession>A0A0V8JFI6</accession>
<dbReference type="CDD" id="cd18084">
    <property type="entry name" value="RsmE-like"/>
    <property type="match status" value="1"/>
</dbReference>
<keyword evidence="8 12" id="KW-0808">Transferase</keyword>
<evidence type="ECO:0000256" key="7">
    <source>
        <dbReference type="ARBA" id="ARBA00022603"/>
    </source>
</evidence>
<comment type="catalytic activity">
    <reaction evidence="11 12">
        <text>uridine(1498) in 16S rRNA + S-adenosyl-L-methionine = N(3)-methyluridine(1498) in 16S rRNA + S-adenosyl-L-homocysteine + H(+)</text>
        <dbReference type="Rhea" id="RHEA:42920"/>
        <dbReference type="Rhea" id="RHEA-COMP:10283"/>
        <dbReference type="Rhea" id="RHEA-COMP:10284"/>
        <dbReference type="ChEBI" id="CHEBI:15378"/>
        <dbReference type="ChEBI" id="CHEBI:57856"/>
        <dbReference type="ChEBI" id="CHEBI:59789"/>
        <dbReference type="ChEBI" id="CHEBI:65315"/>
        <dbReference type="ChEBI" id="CHEBI:74502"/>
        <dbReference type="EC" id="2.1.1.193"/>
    </reaction>
</comment>
<dbReference type="InterPro" id="IPR029028">
    <property type="entry name" value="Alpha/beta_knot_MTases"/>
</dbReference>
<dbReference type="AlphaFoldDB" id="A0A0V8JFI6"/>
<proteinExistence type="inferred from homology"/>
<comment type="similarity">
    <text evidence="2 12">Belongs to the RNA methyltransferase RsmE family.</text>
</comment>
<evidence type="ECO:0000256" key="6">
    <source>
        <dbReference type="ARBA" id="ARBA00022552"/>
    </source>
</evidence>
<dbReference type="EMBL" id="LNQN01000001">
    <property type="protein sequence ID" value="KSU85813.1"/>
    <property type="molecule type" value="Genomic_DNA"/>
</dbReference>
<dbReference type="NCBIfam" id="TIGR00046">
    <property type="entry name" value="RsmE family RNA methyltransferase"/>
    <property type="match status" value="1"/>
</dbReference>
<dbReference type="GO" id="GO:0070475">
    <property type="term" value="P:rRNA base methylation"/>
    <property type="evidence" value="ECO:0007669"/>
    <property type="project" value="TreeGrafter"/>
</dbReference>
<comment type="function">
    <text evidence="10 12">Specifically methylates the N3 position of the uracil ring of uridine 1498 (m3U1498) in 16S rRNA. Acts on the fully assembled 30S ribosomal subunit.</text>
</comment>
<dbReference type="OrthoDB" id="9815641at2"/>
<dbReference type="SUPFAM" id="SSF75217">
    <property type="entry name" value="alpha/beta knot"/>
    <property type="match status" value="1"/>
</dbReference>
<dbReference type="GO" id="GO:0005737">
    <property type="term" value="C:cytoplasm"/>
    <property type="evidence" value="ECO:0007669"/>
    <property type="project" value="UniProtKB-SubCell"/>
</dbReference>
<evidence type="ECO:0000256" key="11">
    <source>
        <dbReference type="ARBA" id="ARBA00047944"/>
    </source>
</evidence>
<keyword evidence="7 12" id="KW-0489">Methyltransferase</keyword>
<dbReference type="Proteomes" id="UP000054099">
    <property type="component" value="Unassembled WGS sequence"/>
</dbReference>
<dbReference type="Gene3D" id="3.40.1280.10">
    <property type="match status" value="1"/>
</dbReference>
<evidence type="ECO:0000256" key="4">
    <source>
        <dbReference type="ARBA" id="ARBA00013673"/>
    </source>
</evidence>
<evidence type="ECO:0000259" key="14">
    <source>
        <dbReference type="Pfam" id="PF20260"/>
    </source>
</evidence>
<dbReference type="Gene3D" id="2.40.240.20">
    <property type="entry name" value="Hypothetical PUA domain-like, domain 1"/>
    <property type="match status" value="1"/>
</dbReference>
<gene>
    <name evidence="15" type="ORF">AS030_10080</name>
</gene>
<keyword evidence="16" id="KW-1185">Reference proteome</keyword>
<dbReference type="PANTHER" id="PTHR30027">
    <property type="entry name" value="RIBOSOMAL RNA SMALL SUBUNIT METHYLTRANSFERASE E"/>
    <property type="match status" value="1"/>
</dbReference>
<dbReference type="InterPro" id="IPR029026">
    <property type="entry name" value="tRNA_m1G_MTases_N"/>
</dbReference>
<dbReference type="PANTHER" id="PTHR30027:SF3">
    <property type="entry name" value="16S RRNA (URACIL(1498)-N(3))-METHYLTRANSFERASE"/>
    <property type="match status" value="1"/>
</dbReference>
<dbReference type="GO" id="GO:0070042">
    <property type="term" value="F:rRNA (uridine-N3-)-methyltransferase activity"/>
    <property type="evidence" value="ECO:0007669"/>
    <property type="project" value="TreeGrafter"/>
</dbReference>
<evidence type="ECO:0000256" key="10">
    <source>
        <dbReference type="ARBA" id="ARBA00025699"/>
    </source>
</evidence>
<dbReference type="InterPro" id="IPR015947">
    <property type="entry name" value="PUA-like_sf"/>
</dbReference>
<feature type="domain" description="Ribosomal RNA small subunit methyltransferase E methyltransferase" evidence="13">
    <location>
        <begin position="72"/>
        <end position="242"/>
    </location>
</feature>
<sequence>MQRYFVSGNDMSETNVTITGDDANHIAKVMRMENGDHIICSDSQGRTVLCEITAVDRDSVHASVIEEIQEQKESPIQVTIAQGIPKGDKLETIVQKGTELGAKGFLPFSSSRCIVKWDEKKGQKKILRLAKIAKEAAEQSHRSVIPDVFSPVSFTTLLKQATDFDYKIVAYEEEAKEGETKRLAEVLYSMSPGSTLLCAIGPEGGFSGQEVSELKEAGFVSCGLGPRILRTETASSYLLSAVSYHFELMR</sequence>